<dbReference type="SUPFAM" id="SSF75005">
    <property type="entry name" value="Arabinanase/levansucrase/invertase"/>
    <property type="match status" value="1"/>
</dbReference>
<evidence type="ECO:0000313" key="5">
    <source>
        <dbReference type="Proteomes" id="UP000295741"/>
    </source>
</evidence>
<dbReference type="GO" id="GO:0045493">
    <property type="term" value="P:xylan catabolic process"/>
    <property type="evidence" value="ECO:0007669"/>
    <property type="project" value="UniProtKB-KW"/>
</dbReference>
<feature type="region of interest" description="Disordered" evidence="3">
    <location>
        <begin position="157"/>
        <end position="177"/>
    </location>
</feature>
<dbReference type="PANTHER" id="PTHR43772:SF2">
    <property type="entry name" value="PUTATIVE (AFU_ORTHOLOGUE AFUA_2G04480)-RELATED"/>
    <property type="match status" value="1"/>
</dbReference>
<gene>
    <name evidence="4" type="ORF">BC659_1823</name>
</gene>
<dbReference type="RefSeq" id="WP_211340758.1">
    <property type="nucleotide sequence ID" value="NZ_SNWP01000011.1"/>
</dbReference>
<protein>
    <recommendedName>
        <fullName evidence="6">Glycosyl hydrolase family 43</fullName>
    </recommendedName>
</protein>
<accession>A0A4R6IVY3</accession>
<dbReference type="Proteomes" id="UP000295741">
    <property type="component" value="Unassembled WGS sequence"/>
</dbReference>
<evidence type="ECO:0000256" key="1">
    <source>
        <dbReference type="ARBA" id="ARBA00022651"/>
    </source>
</evidence>
<reference evidence="4 5" key="1">
    <citation type="submission" date="2019-03" db="EMBL/GenBank/DDBJ databases">
        <title>Genomic Encyclopedia of Archaeal and Bacterial Type Strains, Phase II (KMG-II): from individual species to whole genera.</title>
        <authorList>
            <person name="Goeker M."/>
        </authorList>
    </citation>
    <scope>NUCLEOTIDE SEQUENCE [LARGE SCALE GENOMIC DNA]</scope>
    <source>
        <strain evidence="4 5">DSM 28323</strain>
    </source>
</reference>
<comment type="caution">
    <text evidence="4">The sequence shown here is derived from an EMBL/GenBank/DDBJ whole genome shotgun (WGS) entry which is preliminary data.</text>
</comment>
<keyword evidence="1" id="KW-0858">Xylan degradation</keyword>
<evidence type="ECO:0000313" key="4">
    <source>
        <dbReference type="EMBL" id="TDO26517.1"/>
    </source>
</evidence>
<dbReference type="InterPro" id="IPR023296">
    <property type="entry name" value="Glyco_hydro_beta-prop_sf"/>
</dbReference>
<keyword evidence="5" id="KW-1185">Reference proteome</keyword>
<dbReference type="AlphaFoldDB" id="A0A4R6IVY3"/>
<organism evidence="4 5">
    <name type="scientific">Sediminibacterium goheungense</name>
    <dbReference type="NCBI Taxonomy" id="1086393"/>
    <lineage>
        <taxon>Bacteria</taxon>
        <taxon>Pseudomonadati</taxon>
        <taxon>Bacteroidota</taxon>
        <taxon>Chitinophagia</taxon>
        <taxon>Chitinophagales</taxon>
        <taxon>Chitinophagaceae</taxon>
        <taxon>Sediminibacterium</taxon>
    </lineage>
</organism>
<dbReference type="EMBL" id="SNWP01000011">
    <property type="protein sequence ID" value="TDO26517.1"/>
    <property type="molecule type" value="Genomic_DNA"/>
</dbReference>
<keyword evidence="2" id="KW-0119">Carbohydrate metabolism</keyword>
<proteinExistence type="predicted"/>
<name>A0A4R6IVY3_9BACT</name>
<sequence>MMKSKQPATHILKGMLFSMVVLLCTNSGIQAQKNVVQTPAVNQRFVHRAMGNPYLPLWEHLPDGEPRVFEDPDKPGKYRAYIIGSHDLRFTSYCGPDIRIWSAPVEDLSAWRDEGAVFTYQSEDKWDVMYAPDLVEVKRKNGKKEYYLYPHSRGPNREPLVAKSNRPDGPFTPVNLTEDGKRTVPGSILGFDPAVYIEYVTDPKDPDFEIGFRAYAYWGFQRSLAAQLDQNTMYSLRPGTKIIDRFLPASSRYGTLRDPQGTVYPQIYPGEDLGTFNFFEASSIRKVGNKFVSIYSGYSGPEYGVGSSNSTLRYVVGDSPLGPWKSGGVLVDSRAPVLNKTGSAIQTTNAGHNTHGSIQEINGQWYVFYHRPPRGFGFARQAMVAPIAVSWDEKPVSEGGMVYLRAFDPYAPDKIHVVKDSAGKEYKGAEVTSEGFHFYGLDPYRYYSAGYACYLSDNSIQQDSWDIWDNHMPITKVKNGHIIGYKYFGFGGHAKTEKGLPAFEGTKKGNKTAFNLFLTPRTSQSFKVNVWLDGPWDNAAWKGKKIAEIVVPANAKQESTQFTADVSAIVDGLDKKHAIYLVAEGAEGELLFDLQGLGFSSVKKKITRPVPPVISITVNGTAITLPEIPVRSNNTNGLVTYDQHEASYTLPAGTTAVPKVAASANNPAVKITVTQPAAVIGKALVKCDYKGVVKTYTVALVAQQ</sequence>
<evidence type="ECO:0000256" key="3">
    <source>
        <dbReference type="SAM" id="MobiDB-lite"/>
    </source>
</evidence>
<evidence type="ECO:0000256" key="2">
    <source>
        <dbReference type="ARBA" id="ARBA00023277"/>
    </source>
</evidence>
<dbReference type="Gene3D" id="2.115.10.20">
    <property type="entry name" value="Glycosyl hydrolase domain, family 43"/>
    <property type="match status" value="1"/>
</dbReference>
<dbReference type="InterPro" id="IPR052176">
    <property type="entry name" value="Glycosyl_Hydrlase_43_Enz"/>
</dbReference>
<dbReference type="PANTHER" id="PTHR43772">
    <property type="entry name" value="ENDO-1,4-BETA-XYLANASE"/>
    <property type="match status" value="1"/>
</dbReference>
<evidence type="ECO:0008006" key="6">
    <source>
        <dbReference type="Google" id="ProtNLM"/>
    </source>
</evidence>
<keyword evidence="1" id="KW-0624">Polysaccharide degradation</keyword>